<feature type="non-terminal residue" evidence="1">
    <location>
        <position position="74"/>
    </location>
</feature>
<dbReference type="EMBL" id="BTRK01000006">
    <property type="protein sequence ID" value="GMR61794.1"/>
    <property type="molecule type" value="Genomic_DNA"/>
</dbReference>
<organism evidence="1 2">
    <name type="scientific">Pristionchus mayeri</name>
    <dbReference type="NCBI Taxonomy" id="1317129"/>
    <lineage>
        <taxon>Eukaryota</taxon>
        <taxon>Metazoa</taxon>
        <taxon>Ecdysozoa</taxon>
        <taxon>Nematoda</taxon>
        <taxon>Chromadorea</taxon>
        <taxon>Rhabditida</taxon>
        <taxon>Rhabditina</taxon>
        <taxon>Diplogasteromorpha</taxon>
        <taxon>Diplogasteroidea</taxon>
        <taxon>Neodiplogasteridae</taxon>
        <taxon>Pristionchus</taxon>
    </lineage>
</organism>
<evidence type="ECO:0000313" key="2">
    <source>
        <dbReference type="Proteomes" id="UP001328107"/>
    </source>
</evidence>
<feature type="non-terminal residue" evidence="1">
    <location>
        <position position="1"/>
    </location>
</feature>
<evidence type="ECO:0000313" key="1">
    <source>
        <dbReference type="EMBL" id="GMR61794.1"/>
    </source>
</evidence>
<gene>
    <name evidence="1" type="ORF">PMAYCL1PPCAC_31989</name>
</gene>
<dbReference type="Proteomes" id="UP001328107">
    <property type="component" value="Unassembled WGS sequence"/>
</dbReference>
<keyword evidence="2" id="KW-1185">Reference proteome</keyword>
<dbReference type="AlphaFoldDB" id="A0AAN5DHB0"/>
<sequence>SETVTHREVAGGLELGFESAQLVKRERGSRPARLLRLARIPSRFHRGVAHERRTRVNFAQNVGHHESARAQRHT</sequence>
<comment type="caution">
    <text evidence="1">The sequence shown here is derived from an EMBL/GenBank/DDBJ whole genome shotgun (WGS) entry which is preliminary data.</text>
</comment>
<proteinExistence type="predicted"/>
<name>A0AAN5DHB0_9BILA</name>
<accession>A0AAN5DHB0</accession>
<reference evidence="2" key="1">
    <citation type="submission" date="2022-10" db="EMBL/GenBank/DDBJ databases">
        <title>Genome assembly of Pristionchus species.</title>
        <authorList>
            <person name="Yoshida K."/>
            <person name="Sommer R.J."/>
        </authorList>
    </citation>
    <scope>NUCLEOTIDE SEQUENCE [LARGE SCALE GENOMIC DNA]</scope>
    <source>
        <strain evidence="2">RS5460</strain>
    </source>
</reference>
<protein>
    <submittedName>
        <fullName evidence="1">Uncharacterized protein</fullName>
    </submittedName>
</protein>